<dbReference type="Pfam" id="PF03193">
    <property type="entry name" value="RsgA_GTPase"/>
    <property type="match status" value="1"/>
</dbReference>
<comment type="caution">
    <text evidence="3">The sequence shown here is derived from an EMBL/GenBank/DDBJ whole genome shotgun (WGS) entry which is preliminary data.</text>
</comment>
<reference evidence="3" key="1">
    <citation type="journal article" date="2014" name="Front. Microbiol.">
        <title>High frequency of phylogenetically diverse reductive dehalogenase-homologous genes in deep subseafloor sedimentary metagenomes.</title>
        <authorList>
            <person name="Kawai M."/>
            <person name="Futagami T."/>
            <person name="Toyoda A."/>
            <person name="Takaki Y."/>
            <person name="Nishi S."/>
            <person name="Hori S."/>
            <person name="Arai W."/>
            <person name="Tsubouchi T."/>
            <person name="Morono Y."/>
            <person name="Uchiyama I."/>
            <person name="Ito T."/>
            <person name="Fujiyama A."/>
            <person name="Inagaki F."/>
            <person name="Takami H."/>
        </authorList>
    </citation>
    <scope>NUCLEOTIDE SEQUENCE</scope>
    <source>
        <strain evidence="3">Expedition CK06-06</strain>
    </source>
</reference>
<dbReference type="Gene3D" id="1.10.40.50">
    <property type="entry name" value="Probable gtpase engc, domain 3"/>
    <property type="match status" value="1"/>
</dbReference>
<keyword evidence="1" id="KW-0690">Ribosome biogenesis</keyword>
<proteinExistence type="predicted"/>
<dbReference type="InterPro" id="IPR010914">
    <property type="entry name" value="RsgA_GTPase_dom"/>
</dbReference>
<dbReference type="InterPro" id="IPR004881">
    <property type="entry name" value="Ribosome_biogen_GTPase_RsgA"/>
</dbReference>
<dbReference type="Gene3D" id="3.40.50.300">
    <property type="entry name" value="P-loop containing nucleotide triphosphate hydrolases"/>
    <property type="match status" value="1"/>
</dbReference>
<dbReference type="GO" id="GO:0042254">
    <property type="term" value="P:ribosome biogenesis"/>
    <property type="evidence" value="ECO:0007669"/>
    <property type="project" value="UniProtKB-KW"/>
</dbReference>
<dbReference type="EMBL" id="BARS01012946">
    <property type="protein sequence ID" value="GAF91846.1"/>
    <property type="molecule type" value="Genomic_DNA"/>
</dbReference>
<gene>
    <name evidence="3" type="ORF">S01H1_22789</name>
</gene>
<name>X0TXF3_9ZZZZ</name>
<sequence length="143" mass="16311">LLNHLIGRDAFETNLVRDKDGKGRHTTARRQLVVLDQGAMLIDTPGMRELGNIGVDTGIDESFSDILKLSKGCRFNDCTHTSEVGCSVQNALQNGDLSESHYQSYLKLMKESEHYQMSYVEKRKKDKKFGQFIKSVMKQKRKK</sequence>
<feature type="domain" description="EngC GTPase" evidence="2">
    <location>
        <begin position="1"/>
        <end position="51"/>
    </location>
</feature>
<protein>
    <recommendedName>
        <fullName evidence="2">EngC GTPase domain-containing protein</fullName>
    </recommendedName>
</protein>
<dbReference type="InterPro" id="IPR027417">
    <property type="entry name" value="P-loop_NTPase"/>
</dbReference>
<accession>X0TXF3</accession>
<feature type="non-terminal residue" evidence="3">
    <location>
        <position position="1"/>
    </location>
</feature>
<evidence type="ECO:0000256" key="1">
    <source>
        <dbReference type="ARBA" id="ARBA00022517"/>
    </source>
</evidence>
<organism evidence="3">
    <name type="scientific">marine sediment metagenome</name>
    <dbReference type="NCBI Taxonomy" id="412755"/>
    <lineage>
        <taxon>unclassified sequences</taxon>
        <taxon>metagenomes</taxon>
        <taxon>ecological metagenomes</taxon>
    </lineage>
</organism>
<dbReference type="PANTHER" id="PTHR32120:SF10">
    <property type="entry name" value="SMALL RIBOSOMAL SUBUNIT BIOGENESIS GTPASE RSGA"/>
    <property type="match status" value="1"/>
</dbReference>
<dbReference type="GO" id="GO:0003924">
    <property type="term" value="F:GTPase activity"/>
    <property type="evidence" value="ECO:0007669"/>
    <property type="project" value="InterPro"/>
</dbReference>
<dbReference type="GO" id="GO:0005525">
    <property type="term" value="F:GTP binding"/>
    <property type="evidence" value="ECO:0007669"/>
    <property type="project" value="InterPro"/>
</dbReference>
<evidence type="ECO:0000313" key="3">
    <source>
        <dbReference type="EMBL" id="GAF91846.1"/>
    </source>
</evidence>
<dbReference type="SUPFAM" id="SSF52540">
    <property type="entry name" value="P-loop containing nucleoside triphosphate hydrolases"/>
    <property type="match status" value="1"/>
</dbReference>
<dbReference type="AlphaFoldDB" id="X0TXF3"/>
<dbReference type="PANTHER" id="PTHR32120">
    <property type="entry name" value="SMALL RIBOSOMAL SUBUNIT BIOGENESIS GTPASE RSGA"/>
    <property type="match status" value="1"/>
</dbReference>
<evidence type="ECO:0000259" key="2">
    <source>
        <dbReference type="Pfam" id="PF03193"/>
    </source>
</evidence>